<name>A0A4T0W2Z0_9PEZI</name>
<feature type="signal peptide" evidence="1">
    <location>
        <begin position="1"/>
        <end position="18"/>
    </location>
</feature>
<evidence type="ECO:0000313" key="3">
    <source>
        <dbReference type="Proteomes" id="UP000305883"/>
    </source>
</evidence>
<protein>
    <submittedName>
        <fullName evidence="2">Uncharacterized protein</fullName>
    </submittedName>
</protein>
<evidence type="ECO:0000313" key="2">
    <source>
        <dbReference type="EMBL" id="TIC99600.1"/>
    </source>
</evidence>
<comment type="caution">
    <text evidence="2">The sequence shown here is derived from an EMBL/GenBank/DDBJ whole genome shotgun (WGS) entry which is preliminary data.</text>
</comment>
<accession>A0A4T0W2Z0</accession>
<reference evidence="2 3" key="1">
    <citation type="journal article" date="2019" name="Genome Biol. Evol.">
        <title>Genomic Plasticity Mediated by Transposable Elements in the Plant Pathogenic Fungus Colletotrichum higginsianum.</title>
        <authorList>
            <person name="Tsushima A."/>
            <person name="Gan P."/>
            <person name="Kumakura N."/>
            <person name="Narusaka M."/>
            <person name="Takano Y."/>
            <person name="Narusaka Y."/>
            <person name="Shirasu K."/>
        </authorList>
    </citation>
    <scope>NUCLEOTIDE SEQUENCE [LARGE SCALE GENOMIC DNA]</scope>
    <source>
        <strain evidence="2 3">MAFF305635-RFP</strain>
    </source>
</reference>
<keyword evidence="1" id="KW-0732">Signal</keyword>
<evidence type="ECO:0000256" key="1">
    <source>
        <dbReference type="SAM" id="SignalP"/>
    </source>
</evidence>
<proteinExistence type="predicted"/>
<organism evidence="2 3">
    <name type="scientific">Colletotrichum higginsianum</name>
    <dbReference type="NCBI Taxonomy" id="80884"/>
    <lineage>
        <taxon>Eukaryota</taxon>
        <taxon>Fungi</taxon>
        <taxon>Dikarya</taxon>
        <taxon>Ascomycota</taxon>
        <taxon>Pezizomycotina</taxon>
        <taxon>Sordariomycetes</taxon>
        <taxon>Hypocreomycetidae</taxon>
        <taxon>Glomerellales</taxon>
        <taxon>Glomerellaceae</taxon>
        <taxon>Colletotrichum</taxon>
        <taxon>Colletotrichum destructivum species complex</taxon>
    </lineage>
</organism>
<sequence>MVSIKILALTVMASSVSAQQLFSCWCGPNQGTTRTACNALHDSAWMEGGRCIVMESPARDYFINTACTYGPGSEWCDTR</sequence>
<dbReference type="Proteomes" id="UP000305883">
    <property type="component" value="Unassembled WGS sequence"/>
</dbReference>
<feature type="chain" id="PRO_5020544530" evidence="1">
    <location>
        <begin position="19"/>
        <end position="79"/>
    </location>
</feature>
<dbReference type="EMBL" id="MWPZ01000004">
    <property type="protein sequence ID" value="TIC99600.1"/>
    <property type="molecule type" value="Genomic_DNA"/>
</dbReference>
<dbReference type="AlphaFoldDB" id="A0A4T0W2Z0"/>
<dbReference type="OrthoDB" id="5338391at2759"/>
<gene>
    <name evidence="2" type="ORF">CH35J_006119</name>
</gene>